<dbReference type="OrthoDB" id="4180726at2759"/>
<dbReference type="eggNOG" id="ENOG502RQN1">
    <property type="taxonomic scope" value="Eukaryota"/>
</dbReference>
<sequence>MADQSQPKAVKRKLHIPSKMNTIHVVILSRILAILSARSMDTKSNLWSSIDGPMNRIRVQTRSKINHPEEFKYRNATLQCRPTSKHFDLTKPSYDLFRGQNLRENCVQQSFAFDNINRRLLVAQLRDSTGDAGHFCISTARYLQKTNNKVKGKGATEHTVSIDSVQNRLIVRYNKSGKHIAVFDLKAATRGDFSKPFNQLQATLVGQVQIQSVPGERW</sequence>
<evidence type="ECO:0000313" key="2">
    <source>
        <dbReference type="Proteomes" id="UP000001628"/>
    </source>
</evidence>
<dbReference type="InParanoid" id="A0A0A0HY62"/>
<protein>
    <submittedName>
        <fullName evidence="1">Uncharacterized protein</fullName>
    </submittedName>
</protein>
<evidence type="ECO:0000313" key="1">
    <source>
        <dbReference type="EMBL" id="KGM92290.1"/>
    </source>
</evidence>
<dbReference type="GeneID" id="22587375"/>
<gene>
    <name evidence="1" type="ORF">PADG_11478</name>
</gene>
<dbReference type="RefSeq" id="XP_010758946.1">
    <property type="nucleotide sequence ID" value="XM_010760644.1"/>
</dbReference>
<keyword evidence="2" id="KW-1185">Reference proteome</keyword>
<dbReference type="AlphaFoldDB" id="A0A0A0HY62"/>
<dbReference type="VEuPathDB" id="FungiDB:PADG_11478"/>
<dbReference type="KEGG" id="pbn:PADG_11478"/>
<name>A0A0A0HY62_PARBD</name>
<proteinExistence type="predicted"/>
<organism evidence="1 2">
    <name type="scientific">Paracoccidioides brasiliensis (strain Pb18)</name>
    <dbReference type="NCBI Taxonomy" id="502780"/>
    <lineage>
        <taxon>Eukaryota</taxon>
        <taxon>Fungi</taxon>
        <taxon>Dikarya</taxon>
        <taxon>Ascomycota</taxon>
        <taxon>Pezizomycotina</taxon>
        <taxon>Eurotiomycetes</taxon>
        <taxon>Eurotiomycetidae</taxon>
        <taxon>Onygenales</taxon>
        <taxon>Ajellomycetaceae</taxon>
        <taxon>Paracoccidioides</taxon>
    </lineage>
</organism>
<accession>A0A0A0HY62</accession>
<dbReference type="EMBL" id="KN275959">
    <property type="protein sequence ID" value="KGM92290.1"/>
    <property type="molecule type" value="Genomic_DNA"/>
</dbReference>
<dbReference type="Proteomes" id="UP000001628">
    <property type="component" value="Unassembled WGS sequence"/>
</dbReference>
<dbReference type="HOGENOM" id="CLU_1267238_0_0_1"/>
<reference evidence="1 2" key="1">
    <citation type="journal article" date="2011" name="PLoS Genet.">
        <title>Comparative genomic analysis of human fungal pathogens causing paracoccidioidomycosis.</title>
        <authorList>
            <person name="Desjardins C.A."/>
            <person name="Champion M.D."/>
            <person name="Holder J.W."/>
            <person name="Muszewska A."/>
            <person name="Goldberg J."/>
            <person name="Bailao A.M."/>
            <person name="Brigido M.M."/>
            <person name="Ferreira M.E."/>
            <person name="Garcia A.M."/>
            <person name="Grynberg M."/>
            <person name="Gujja S."/>
            <person name="Heiman D.I."/>
            <person name="Henn M.R."/>
            <person name="Kodira C.D."/>
            <person name="Leon-Narvaez H."/>
            <person name="Longo L.V."/>
            <person name="Ma L.J."/>
            <person name="Malavazi I."/>
            <person name="Matsuo A.L."/>
            <person name="Morais F.V."/>
            <person name="Pereira M."/>
            <person name="Rodriguez-Brito S."/>
            <person name="Sakthikumar S."/>
            <person name="Salem-Izacc S.M."/>
            <person name="Sykes S.M."/>
            <person name="Teixeira M.M."/>
            <person name="Vallejo M.C."/>
            <person name="Walter M.E."/>
            <person name="Yandava C."/>
            <person name="Young S."/>
            <person name="Zeng Q."/>
            <person name="Zucker J."/>
            <person name="Felipe M.S."/>
            <person name="Goldman G.H."/>
            <person name="Haas B.J."/>
            <person name="McEwen J.G."/>
            <person name="Nino-Vega G."/>
            <person name="Puccia R."/>
            <person name="San-Blas G."/>
            <person name="Soares C.M."/>
            <person name="Birren B.W."/>
            <person name="Cuomo C.A."/>
        </authorList>
    </citation>
    <scope>NUCLEOTIDE SEQUENCE [LARGE SCALE GENOMIC DNA]</scope>
    <source>
        <strain evidence="1 2">Pb18</strain>
    </source>
</reference>